<feature type="transmembrane region" description="Helical" evidence="6">
    <location>
        <begin position="110"/>
        <end position="129"/>
    </location>
</feature>
<evidence type="ECO:0000256" key="6">
    <source>
        <dbReference type="SAM" id="Phobius"/>
    </source>
</evidence>
<evidence type="ECO:0000256" key="4">
    <source>
        <dbReference type="ARBA" id="ARBA00023136"/>
    </source>
</evidence>
<feature type="transmembrane region" description="Helical" evidence="6">
    <location>
        <begin position="376"/>
        <end position="397"/>
    </location>
</feature>
<dbReference type="InterPro" id="IPR036259">
    <property type="entry name" value="MFS_trans_sf"/>
</dbReference>
<dbReference type="PANTHER" id="PTHR48022:SF2">
    <property type="entry name" value="PLASTIDIC GLUCOSE TRANSPORTER 4"/>
    <property type="match status" value="1"/>
</dbReference>
<feature type="transmembrane region" description="Helical" evidence="6">
    <location>
        <begin position="279"/>
        <end position="297"/>
    </location>
</feature>
<gene>
    <name evidence="7" type="ORF">BHQ10_008333</name>
</gene>
<evidence type="ECO:0008006" key="9">
    <source>
        <dbReference type="Google" id="ProtNLM"/>
    </source>
</evidence>
<evidence type="ECO:0000256" key="3">
    <source>
        <dbReference type="ARBA" id="ARBA00022989"/>
    </source>
</evidence>
<organism evidence="7 8">
    <name type="scientific">Talaromyces amestolkiae</name>
    <dbReference type="NCBI Taxonomy" id="1196081"/>
    <lineage>
        <taxon>Eukaryota</taxon>
        <taxon>Fungi</taxon>
        <taxon>Dikarya</taxon>
        <taxon>Ascomycota</taxon>
        <taxon>Pezizomycotina</taxon>
        <taxon>Eurotiomycetes</taxon>
        <taxon>Eurotiomycetidae</taxon>
        <taxon>Eurotiales</taxon>
        <taxon>Trichocomaceae</taxon>
        <taxon>Talaromyces</taxon>
        <taxon>Talaromyces sect. Talaromyces</taxon>
    </lineage>
</organism>
<evidence type="ECO:0000256" key="2">
    <source>
        <dbReference type="ARBA" id="ARBA00022692"/>
    </source>
</evidence>
<name>A0A364L9E0_TALAM</name>
<accession>A0A364L9E0</accession>
<feature type="transmembrane region" description="Helical" evidence="6">
    <location>
        <begin position="341"/>
        <end position="364"/>
    </location>
</feature>
<keyword evidence="4 6" id="KW-0472">Membrane</keyword>
<dbReference type="GO" id="GO:0016020">
    <property type="term" value="C:membrane"/>
    <property type="evidence" value="ECO:0007669"/>
    <property type="project" value="UniProtKB-SubCell"/>
</dbReference>
<keyword evidence="3 6" id="KW-1133">Transmembrane helix</keyword>
<dbReference type="Pfam" id="PF00083">
    <property type="entry name" value="Sugar_tr"/>
    <property type="match status" value="2"/>
</dbReference>
<evidence type="ECO:0000313" key="8">
    <source>
        <dbReference type="Proteomes" id="UP000249363"/>
    </source>
</evidence>
<sequence length="489" mass="54012">MATTMQSEKEDASHLESMPTNTEEINMKIDEFESPNLVKSTFDELSIPQTLWAFKRVILISLAVYTGYVCEGFELGAGGSIIANTGFIKQFGNKGDSGVRALDPTWVSTWSALLNVGQMVTFTYISWFADRFGRKTSLYVAWAWLVIGCVFLNTARSPSVWALAKLCNGAGIGVLQVTCQVYIMEICPNRIRGGMVTFQAVCGVKGYDIEEEYGIIVRTIEHERSMLQDEPKYIDIFKGLNLKRTLTVMLLAVSQQLAGLAIISTYSTYFFSLAGLADPFLGTVIISCVNLLAVLVWSFTTDKFGRRTIINTCQTVVCVILFLCGGLYWTGATNGNAKAGTGLLVICCFWTFAVQIIIMSYYLFSAELPSALLRVKTGPITFLTNSIVGVATCYATPPMLLALSLKTGFVYGAFSVPICVLMWLYLPETRSRSVSEIDELYERNIPAWRWSKTVTAAEEQMRLVVELKGVGTMEGEAKAQVEINLEQAV</sequence>
<dbReference type="SUPFAM" id="SSF103473">
    <property type="entry name" value="MFS general substrate transporter"/>
    <property type="match status" value="1"/>
</dbReference>
<feature type="transmembrane region" description="Helical" evidence="6">
    <location>
        <begin position="246"/>
        <end position="267"/>
    </location>
</feature>
<dbReference type="Gene3D" id="1.20.1250.20">
    <property type="entry name" value="MFS general substrate transporter like domains"/>
    <property type="match status" value="2"/>
</dbReference>
<comment type="subcellular location">
    <subcellularLocation>
        <location evidence="1">Membrane</location>
        <topology evidence="1">Multi-pass membrane protein</topology>
    </subcellularLocation>
</comment>
<dbReference type="Proteomes" id="UP000249363">
    <property type="component" value="Unassembled WGS sequence"/>
</dbReference>
<keyword evidence="8" id="KW-1185">Reference proteome</keyword>
<dbReference type="EMBL" id="MIKG01000018">
    <property type="protein sequence ID" value="RAO72321.1"/>
    <property type="molecule type" value="Genomic_DNA"/>
</dbReference>
<dbReference type="GO" id="GO:0005351">
    <property type="term" value="F:carbohydrate:proton symporter activity"/>
    <property type="evidence" value="ECO:0007669"/>
    <property type="project" value="TreeGrafter"/>
</dbReference>
<evidence type="ECO:0000313" key="7">
    <source>
        <dbReference type="EMBL" id="RAO72321.1"/>
    </source>
</evidence>
<evidence type="ECO:0000256" key="1">
    <source>
        <dbReference type="ARBA" id="ARBA00004141"/>
    </source>
</evidence>
<feature type="transmembrane region" description="Helical" evidence="6">
    <location>
        <begin position="409"/>
        <end position="426"/>
    </location>
</feature>
<proteinExistence type="predicted"/>
<feature type="transmembrane region" description="Helical" evidence="6">
    <location>
        <begin position="136"/>
        <end position="155"/>
    </location>
</feature>
<keyword evidence="2 6" id="KW-0812">Transmembrane</keyword>
<feature type="transmembrane region" description="Helical" evidence="6">
    <location>
        <begin position="309"/>
        <end position="329"/>
    </location>
</feature>
<dbReference type="InterPro" id="IPR050360">
    <property type="entry name" value="MFS_Sugar_Transporters"/>
</dbReference>
<comment type="caution">
    <text evidence="7">The sequence shown here is derived from an EMBL/GenBank/DDBJ whole genome shotgun (WGS) entry which is preliminary data.</text>
</comment>
<dbReference type="PANTHER" id="PTHR48022">
    <property type="entry name" value="PLASTIDIC GLUCOSE TRANSPORTER 4"/>
    <property type="match status" value="1"/>
</dbReference>
<dbReference type="InterPro" id="IPR005828">
    <property type="entry name" value="MFS_sugar_transport-like"/>
</dbReference>
<dbReference type="AlphaFoldDB" id="A0A364L9E0"/>
<evidence type="ECO:0000256" key="5">
    <source>
        <dbReference type="SAM" id="MobiDB-lite"/>
    </source>
</evidence>
<dbReference type="GeneID" id="63797547"/>
<reference evidence="7 8" key="1">
    <citation type="journal article" date="2017" name="Biotechnol. Biofuels">
        <title>Differential beta-glucosidase expression as a function of carbon source availability in Talaromyces amestolkiae: a genomic and proteomic approach.</title>
        <authorList>
            <person name="de Eugenio L.I."/>
            <person name="Mendez-Liter J.A."/>
            <person name="Nieto-Dominguez M."/>
            <person name="Alonso L."/>
            <person name="Gil-Munoz J."/>
            <person name="Barriuso J."/>
            <person name="Prieto A."/>
            <person name="Martinez M.J."/>
        </authorList>
    </citation>
    <scope>NUCLEOTIDE SEQUENCE [LARGE SCALE GENOMIC DNA]</scope>
    <source>
        <strain evidence="7 8">CIB</strain>
    </source>
</reference>
<protein>
    <recommendedName>
        <fullName evidence="9">Major facilitator superfamily (MFS) profile domain-containing protein</fullName>
    </recommendedName>
</protein>
<dbReference type="RefSeq" id="XP_040736835.1">
    <property type="nucleotide sequence ID" value="XM_040881127.1"/>
</dbReference>
<dbReference type="OrthoDB" id="2544694at2759"/>
<feature type="region of interest" description="Disordered" evidence="5">
    <location>
        <begin position="1"/>
        <end position="20"/>
    </location>
</feature>